<dbReference type="PANTHER" id="PTHR42039">
    <property type="entry name" value="PUTATIVE (AFU_ORTHOLOGUE AFUA_3G02940)-RELATED"/>
    <property type="match status" value="1"/>
</dbReference>
<name>A0A0F8XBI6_9EURO</name>
<organism evidence="3 4">
    <name type="scientific">Aspergillus rambellii</name>
    <dbReference type="NCBI Taxonomy" id="308745"/>
    <lineage>
        <taxon>Eukaryota</taxon>
        <taxon>Fungi</taxon>
        <taxon>Dikarya</taxon>
        <taxon>Ascomycota</taxon>
        <taxon>Pezizomycotina</taxon>
        <taxon>Eurotiomycetes</taxon>
        <taxon>Eurotiomycetidae</taxon>
        <taxon>Eurotiales</taxon>
        <taxon>Aspergillaceae</taxon>
        <taxon>Aspergillus</taxon>
        <taxon>Aspergillus subgen. Nidulantes</taxon>
    </lineage>
</organism>
<dbReference type="GO" id="GO:0019863">
    <property type="term" value="F:IgE binding"/>
    <property type="evidence" value="ECO:0007669"/>
    <property type="project" value="InterPro"/>
</dbReference>
<evidence type="ECO:0008006" key="5">
    <source>
        <dbReference type="Google" id="ProtNLM"/>
    </source>
</evidence>
<feature type="compositionally biased region" description="Gly residues" evidence="1">
    <location>
        <begin position="36"/>
        <end position="46"/>
    </location>
</feature>
<dbReference type="InterPro" id="IPR038903">
    <property type="entry name" value="Allergen_Asp_f_4"/>
</dbReference>
<feature type="region of interest" description="Disordered" evidence="1">
    <location>
        <begin position="31"/>
        <end position="51"/>
    </location>
</feature>
<reference evidence="3 4" key="1">
    <citation type="submission" date="2015-02" db="EMBL/GenBank/DDBJ databases">
        <title>Draft Genome Sequences of Two Closely-Related Aflatoxigenic Aspergillus Species Obtained from the Cote d'Ivoire.</title>
        <authorList>
            <person name="Moore G.G."/>
            <person name="Beltz S.B."/>
            <person name="Mack B.M."/>
        </authorList>
    </citation>
    <scope>NUCLEOTIDE SEQUENCE [LARGE SCALE GENOMIC DNA]</scope>
    <source>
        <strain evidence="3 4">SRRC1468</strain>
    </source>
</reference>
<dbReference type="EMBL" id="JZBS01000208">
    <property type="protein sequence ID" value="KKK26905.1"/>
    <property type="molecule type" value="Genomic_DNA"/>
</dbReference>
<keyword evidence="2" id="KW-0732">Signal</keyword>
<evidence type="ECO:0000313" key="4">
    <source>
        <dbReference type="Proteomes" id="UP000034291"/>
    </source>
</evidence>
<dbReference type="AlphaFoldDB" id="A0A0F8XBI6"/>
<proteinExistence type="predicted"/>
<dbReference type="OrthoDB" id="118256at2759"/>
<dbReference type="PANTHER" id="PTHR42039:SF1">
    <property type="entry name" value="PUTATIVE (AFU_ORTHOLOGUE AFUA_3G02940)-RELATED"/>
    <property type="match status" value="1"/>
</dbReference>
<evidence type="ECO:0000313" key="3">
    <source>
        <dbReference type="EMBL" id="KKK26905.1"/>
    </source>
</evidence>
<feature type="chain" id="PRO_5002529469" description="Allergen" evidence="2">
    <location>
        <begin position="20"/>
        <end position="239"/>
    </location>
</feature>
<dbReference type="PROSITE" id="PS51257">
    <property type="entry name" value="PROKAR_LIPOPROTEIN"/>
    <property type="match status" value="1"/>
</dbReference>
<keyword evidence="4" id="KW-1185">Reference proteome</keyword>
<dbReference type="STRING" id="308745.A0A0F8XBI6"/>
<comment type="caution">
    <text evidence="3">The sequence shown here is derived from an EMBL/GenBank/DDBJ whole genome shotgun (WGS) entry which is preliminary data.</text>
</comment>
<evidence type="ECO:0000256" key="1">
    <source>
        <dbReference type="SAM" id="MobiDB-lite"/>
    </source>
</evidence>
<feature type="signal peptide" evidence="2">
    <location>
        <begin position="1"/>
        <end position="19"/>
    </location>
</feature>
<accession>A0A0F8XBI6</accession>
<protein>
    <recommendedName>
        <fullName evidence="5">Allergen</fullName>
    </recommendedName>
</protein>
<gene>
    <name evidence="3" type="ORF">ARAM_001228</name>
</gene>
<dbReference type="Pfam" id="PF25312">
    <property type="entry name" value="Allergen_Asp_f_4"/>
    <property type="match status" value="1"/>
</dbReference>
<sequence>MQFTKSLLLLAALTTSCLARVQGHARRQTSSYSTAGFGGSTSGSGSGNTYEGNVGNPWGSNIIEVSASEASSYQYVAQITGQNSEDWTVVFFNKYGPDNQMDGWYGHSALTLTLSPGQTRYVAFDGNSNGGFAAAPGSSIPTDANGGYSSTWGEFDFGSTVNNGWSGFDVSAIMAQNAGLTVQGMQICESVSAVCSSITPNAASVNNAYTSAETAVGGIGGNISENRAITLNVVIDYQG</sequence>
<evidence type="ECO:0000256" key="2">
    <source>
        <dbReference type="SAM" id="SignalP"/>
    </source>
</evidence>
<dbReference type="Proteomes" id="UP000034291">
    <property type="component" value="Unassembled WGS sequence"/>
</dbReference>
<dbReference type="GO" id="GO:0005576">
    <property type="term" value="C:extracellular region"/>
    <property type="evidence" value="ECO:0007669"/>
    <property type="project" value="InterPro"/>
</dbReference>